<dbReference type="EMBL" id="MU620999">
    <property type="protein sequence ID" value="KAI8575111.1"/>
    <property type="molecule type" value="Genomic_DNA"/>
</dbReference>
<dbReference type="AlphaFoldDB" id="A0AAD5E260"/>
<comment type="caution">
    <text evidence="1">The sequence shown here is derived from an EMBL/GenBank/DDBJ whole genome shotgun (WGS) entry which is preliminary data.</text>
</comment>
<proteinExistence type="predicted"/>
<organism evidence="1 2">
    <name type="scientific">Umbelopsis ramanniana AG</name>
    <dbReference type="NCBI Taxonomy" id="1314678"/>
    <lineage>
        <taxon>Eukaryota</taxon>
        <taxon>Fungi</taxon>
        <taxon>Fungi incertae sedis</taxon>
        <taxon>Mucoromycota</taxon>
        <taxon>Mucoromycotina</taxon>
        <taxon>Umbelopsidomycetes</taxon>
        <taxon>Umbelopsidales</taxon>
        <taxon>Umbelopsidaceae</taxon>
        <taxon>Umbelopsis</taxon>
    </lineage>
</organism>
<name>A0AAD5E260_UMBRA</name>
<reference evidence="1" key="1">
    <citation type="submission" date="2021-06" db="EMBL/GenBank/DDBJ databases">
        <authorList>
            <consortium name="DOE Joint Genome Institute"/>
            <person name="Mondo S.J."/>
            <person name="Amses K.R."/>
            <person name="Simmons D.R."/>
            <person name="Longcore J.E."/>
            <person name="Seto K."/>
            <person name="Alves G.H."/>
            <person name="Bonds A.E."/>
            <person name="Quandt C.A."/>
            <person name="Davis W.J."/>
            <person name="Chang Y."/>
            <person name="Letcher P.M."/>
            <person name="Powell M.J."/>
            <person name="Kuo A."/>
            <person name="Labutti K."/>
            <person name="Pangilinan J."/>
            <person name="Andreopoulos W."/>
            <person name="Tritt A."/>
            <person name="Riley R."/>
            <person name="Hundley H."/>
            <person name="Johnson J."/>
            <person name="Lipzen A."/>
            <person name="Barry K."/>
            <person name="Berbee M.L."/>
            <person name="Buchler N.E."/>
            <person name="Grigoriev I.V."/>
            <person name="Spatafora J.W."/>
            <person name="Stajich J.E."/>
            <person name="James T.Y."/>
        </authorList>
    </citation>
    <scope>NUCLEOTIDE SEQUENCE</scope>
    <source>
        <strain evidence="1">AG</strain>
    </source>
</reference>
<evidence type="ECO:0000313" key="2">
    <source>
        <dbReference type="Proteomes" id="UP001206595"/>
    </source>
</evidence>
<accession>A0AAD5E260</accession>
<dbReference type="Proteomes" id="UP001206595">
    <property type="component" value="Unassembled WGS sequence"/>
</dbReference>
<protein>
    <submittedName>
        <fullName evidence="1">Uncharacterized protein</fullName>
    </submittedName>
</protein>
<evidence type="ECO:0000313" key="1">
    <source>
        <dbReference type="EMBL" id="KAI8575111.1"/>
    </source>
</evidence>
<dbReference type="GeneID" id="75917958"/>
<keyword evidence="2" id="KW-1185">Reference proteome</keyword>
<gene>
    <name evidence="1" type="ORF">K450DRAFT_263223</name>
</gene>
<dbReference type="RefSeq" id="XP_051440116.1">
    <property type="nucleotide sequence ID" value="XM_051592616.1"/>
</dbReference>
<reference evidence="1" key="2">
    <citation type="journal article" date="2022" name="Proc. Natl. Acad. Sci. U.S.A.">
        <title>Diploid-dominant life cycles characterize the early evolution of Fungi.</title>
        <authorList>
            <person name="Amses K.R."/>
            <person name="Simmons D.R."/>
            <person name="Longcore J.E."/>
            <person name="Mondo S.J."/>
            <person name="Seto K."/>
            <person name="Jeronimo G.H."/>
            <person name="Bonds A.E."/>
            <person name="Quandt C.A."/>
            <person name="Davis W.J."/>
            <person name="Chang Y."/>
            <person name="Federici B.A."/>
            <person name="Kuo A."/>
            <person name="LaButti K."/>
            <person name="Pangilinan J."/>
            <person name="Andreopoulos W."/>
            <person name="Tritt A."/>
            <person name="Riley R."/>
            <person name="Hundley H."/>
            <person name="Johnson J."/>
            <person name="Lipzen A."/>
            <person name="Barry K."/>
            <person name="Lang B.F."/>
            <person name="Cuomo C.A."/>
            <person name="Buchler N.E."/>
            <person name="Grigoriev I.V."/>
            <person name="Spatafora J.W."/>
            <person name="Stajich J.E."/>
            <person name="James T.Y."/>
        </authorList>
    </citation>
    <scope>NUCLEOTIDE SEQUENCE</scope>
    <source>
        <strain evidence="1">AG</strain>
    </source>
</reference>
<sequence length="202" mass="22488">MKNETPESIKRHITDIKATLKLKKIERGTAKQRNSESISQIPPALNKLLSQDIRYCDIPVAFEERHINGSIGISPTEDQIDALVTKYSSKFVLAIIQSTSSWDLITNLDAFYQQDSSVDDCALPPNTDMDINAKAILLQETEELHNFKELIIQCGPIQLSAIVGYYGQTGSNTKTAFLGSALPNVVVEHRGNIYHFDTVFSC</sequence>